<dbReference type="InParanoid" id="Q01V82"/>
<evidence type="ECO:0000313" key="1">
    <source>
        <dbReference type="EMBL" id="ABJ86433.1"/>
    </source>
</evidence>
<dbReference type="PANTHER" id="PTHR47197">
    <property type="entry name" value="PROTEIN NIRF"/>
    <property type="match status" value="1"/>
</dbReference>
<dbReference type="STRING" id="234267.Acid_5486"/>
<name>Q01V82_SOLUE</name>
<sequence precursor="true">MKRILTLGLLASVAFAGEGYKVINKIKIGGAGGWDYVTVDNVNRRAYVTHGNTVEVVDVDAGKVVGSIKDLHGTHGVALAPDLNRGFITNGQSNSVTAFDMKTLAKVGEPATGKGPDAVCYEPKSKRVFTMNHSGNDATAIDAKTNEVISTFPIGLAPEFCVVDGAGKIYVNLETSNEIVEIDAAKAAVARRAQLAPCEGPTGLSIDVKNKKLFPVCGNKVMGVVDIPTFKVIASPAIGAGTDGGGFDPGTGLAFSANGRDATLSIVKLVNGKYETVDTVPTTQGARTMAVDEKLHRVYLLAAEYGPAPEAKEGKKGRPPVLPDSFHILVVGK</sequence>
<dbReference type="Gene3D" id="2.130.10.10">
    <property type="entry name" value="YVTN repeat-like/Quinoprotein amine dehydrogenase"/>
    <property type="match status" value="2"/>
</dbReference>
<dbReference type="OrthoDB" id="7187796at2"/>
<dbReference type="InterPro" id="IPR015943">
    <property type="entry name" value="WD40/YVTN_repeat-like_dom_sf"/>
</dbReference>
<reference evidence="1" key="1">
    <citation type="submission" date="2006-10" db="EMBL/GenBank/DDBJ databases">
        <title>Complete sequence of Solibacter usitatus Ellin6076.</title>
        <authorList>
            <consortium name="US DOE Joint Genome Institute"/>
            <person name="Copeland A."/>
            <person name="Lucas S."/>
            <person name="Lapidus A."/>
            <person name="Barry K."/>
            <person name="Detter J.C."/>
            <person name="Glavina del Rio T."/>
            <person name="Hammon N."/>
            <person name="Israni S."/>
            <person name="Dalin E."/>
            <person name="Tice H."/>
            <person name="Pitluck S."/>
            <person name="Thompson L.S."/>
            <person name="Brettin T."/>
            <person name="Bruce D."/>
            <person name="Han C."/>
            <person name="Tapia R."/>
            <person name="Gilna P."/>
            <person name="Schmutz J."/>
            <person name="Larimer F."/>
            <person name="Land M."/>
            <person name="Hauser L."/>
            <person name="Kyrpides N."/>
            <person name="Mikhailova N."/>
            <person name="Janssen P.H."/>
            <person name="Kuske C.R."/>
            <person name="Richardson P."/>
        </authorList>
    </citation>
    <scope>NUCLEOTIDE SEQUENCE</scope>
    <source>
        <strain evidence="1">Ellin6076</strain>
    </source>
</reference>
<dbReference type="SUPFAM" id="SSF51004">
    <property type="entry name" value="C-terminal (heme d1) domain of cytochrome cd1-nitrite reductase"/>
    <property type="match status" value="1"/>
</dbReference>
<organism evidence="1">
    <name type="scientific">Solibacter usitatus (strain Ellin6076)</name>
    <dbReference type="NCBI Taxonomy" id="234267"/>
    <lineage>
        <taxon>Bacteria</taxon>
        <taxon>Pseudomonadati</taxon>
        <taxon>Acidobacteriota</taxon>
        <taxon>Terriglobia</taxon>
        <taxon>Bryobacterales</taxon>
        <taxon>Solibacteraceae</taxon>
        <taxon>Candidatus Solibacter</taxon>
    </lineage>
</organism>
<dbReference type="AlphaFoldDB" id="Q01V82"/>
<dbReference type="EMBL" id="CP000473">
    <property type="protein sequence ID" value="ABJ86433.1"/>
    <property type="molecule type" value="Genomic_DNA"/>
</dbReference>
<protein>
    <submittedName>
        <fullName evidence="1">40-residue YVTN family beta-propeller repeat protein</fullName>
    </submittedName>
</protein>
<dbReference type="InterPro" id="IPR051200">
    <property type="entry name" value="Host-pathogen_enzymatic-act"/>
</dbReference>
<dbReference type="PANTHER" id="PTHR47197:SF3">
    <property type="entry name" value="DIHYDRO-HEME D1 DEHYDROGENASE"/>
    <property type="match status" value="1"/>
</dbReference>
<gene>
    <name evidence="1" type="ordered locus">Acid_5486</name>
</gene>
<dbReference type="eggNOG" id="COG3391">
    <property type="taxonomic scope" value="Bacteria"/>
</dbReference>
<proteinExistence type="predicted"/>
<dbReference type="InterPro" id="IPR011048">
    <property type="entry name" value="Haem_d1_sf"/>
</dbReference>
<dbReference type="KEGG" id="sus:Acid_5486"/>
<accession>Q01V82</accession>
<dbReference type="HOGENOM" id="CLU_043515_0_0_0"/>